<gene>
    <name evidence="10" type="ORF">JOC95_000666</name>
</gene>
<feature type="transmembrane region" description="Helical" evidence="8">
    <location>
        <begin position="123"/>
        <end position="141"/>
    </location>
</feature>
<dbReference type="InterPro" id="IPR036890">
    <property type="entry name" value="HATPase_C_sf"/>
</dbReference>
<evidence type="ECO:0000313" key="11">
    <source>
        <dbReference type="Proteomes" id="UP000737402"/>
    </source>
</evidence>
<dbReference type="PANTHER" id="PTHR24421">
    <property type="entry name" value="NITRATE/NITRITE SENSOR PROTEIN NARX-RELATED"/>
    <property type="match status" value="1"/>
</dbReference>
<keyword evidence="4" id="KW-0547">Nucleotide-binding</keyword>
<dbReference type="CDD" id="cd16917">
    <property type="entry name" value="HATPase_UhpB-NarQ-NarX-like"/>
    <property type="match status" value="1"/>
</dbReference>
<dbReference type="Gene3D" id="1.20.5.1930">
    <property type="match status" value="1"/>
</dbReference>
<feature type="domain" description="Histidine kinase" evidence="9">
    <location>
        <begin position="211"/>
        <end position="395"/>
    </location>
</feature>
<evidence type="ECO:0000256" key="4">
    <source>
        <dbReference type="ARBA" id="ARBA00022741"/>
    </source>
</evidence>
<evidence type="ECO:0000256" key="3">
    <source>
        <dbReference type="ARBA" id="ARBA00022679"/>
    </source>
</evidence>
<evidence type="ECO:0000256" key="8">
    <source>
        <dbReference type="SAM" id="Phobius"/>
    </source>
</evidence>
<dbReference type="InterPro" id="IPR003594">
    <property type="entry name" value="HATPase_dom"/>
</dbReference>
<dbReference type="InterPro" id="IPR050482">
    <property type="entry name" value="Sensor_HK_TwoCompSys"/>
</dbReference>
<evidence type="ECO:0000256" key="7">
    <source>
        <dbReference type="ARBA" id="ARBA00023012"/>
    </source>
</evidence>
<dbReference type="EC" id="2.7.13.3" evidence="2"/>
<protein>
    <recommendedName>
        <fullName evidence="2">histidine kinase</fullName>
        <ecNumber evidence="2">2.7.13.3</ecNumber>
    </recommendedName>
</protein>
<keyword evidence="7" id="KW-0902">Two-component regulatory system</keyword>
<dbReference type="SMART" id="SM00387">
    <property type="entry name" value="HATPase_c"/>
    <property type="match status" value="1"/>
</dbReference>
<reference evidence="10 11" key="1">
    <citation type="submission" date="2021-01" db="EMBL/GenBank/DDBJ databases">
        <title>Genomic Encyclopedia of Type Strains, Phase IV (KMG-IV): sequencing the most valuable type-strain genomes for metagenomic binning, comparative biology and taxonomic classification.</title>
        <authorList>
            <person name="Goeker M."/>
        </authorList>
    </citation>
    <scope>NUCLEOTIDE SEQUENCE [LARGE SCALE GENOMIC DNA]</scope>
    <source>
        <strain evidence="10 11">DSM 25879</strain>
    </source>
</reference>
<keyword evidence="3" id="KW-0808">Transferase</keyword>
<dbReference type="GO" id="GO:0016301">
    <property type="term" value="F:kinase activity"/>
    <property type="evidence" value="ECO:0007669"/>
    <property type="project" value="UniProtKB-KW"/>
</dbReference>
<keyword evidence="8" id="KW-1133">Transmembrane helix</keyword>
<dbReference type="SUPFAM" id="SSF55874">
    <property type="entry name" value="ATPase domain of HSP90 chaperone/DNA topoisomerase II/histidine kinase"/>
    <property type="match status" value="1"/>
</dbReference>
<name>A0ABS2NVY7_9BACI</name>
<keyword evidence="8" id="KW-0812">Transmembrane</keyword>
<evidence type="ECO:0000256" key="6">
    <source>
        <dbReference type="ARBA" id="ARBA00022840"/>
    </source>
</evidence>
<dbReference type="Proteomes" id="UP000737402">
    <property type="component" value="Unassembled WGS sequence"/>
</dbReference>
<dbReference type="InterPro" id="IPR011712">
    <property type="entry name" value="Sig_transdc_His_kin_sub3_dim/P"/>
</dbReference>
<keyword evidence="11" id="KW-1185">Reference proteome</keyword>
<evidence type="ECO:0000256" key="2">
    <source>
        <dbReference type="ARBA" id="ARBA00012438"/>
    </source>
</evidence>
<dbReference type="EMBL" id="JAFBED010000001">
    <property type="protein sequence ID" value="MBM7618824.1"/>
    <property type="molecule type" value="Genomic_DNA"/>
</dbReference>
<evidence type="ECO:0000313" key="10">
    <source>
        <dbReference type="EMBL" id="MBM7618824.1"/>
    </source>
</evidence>
<proteinExistence type="predicted"/>
<evidence type="ECO:0000259" key="9">
    <source>
        <dbReference type="PROSITE" id="PS50109"/>
    </source>
</evidence>
<dbReference type="InterPro" id="IPR005467">
    <property type="entry name" value="His_kinase_dom"/>
</dbReference>
<dbReference type="Gene3D" id="3.30.565.10">
    <property type="entry name" value="Histidine kinase-like ATPase, C-terminal domain"/>
    <property type="match status" value="1"/>
</dbReference>
<sequence length="412" mass="46769">MNITLEGVIMLPIHKETHWVYKTAQITRIGWFIFHFFILVFLLLETTYFWLLLPLFFASFLIPQWSGHQQESLGVRHYPLLELIFSGVFLIVGCYLLGEYSSFLAYPALCAAIYSKPGKERKFLWLGFSVVPFLAVLAIGIEHLGLGVIDGFFFFGIGIAVAKVLEAEKKTKLLLEENRRQNQLLEEYAKQVEKVTLLEERNRLAKDLHDTIGHTYTSVIMGLDAASYLLEASPDKAKDQVERLSKVMRESLNEIRSHIHKISPYENREEATEQLQRIAREFSLHTSTEVEFHVSGSPEKGLSSQGKLTFVRCLQEALTNAVRHGQAKKVLITLKEENLNIVLEVKDNGRGNRNILQGYGIKGMKDRLESLQGGIHLESDENEGTKITCYIPVILGRLRGEVEEDDKSADCG</sequence>
<accession>A0ABS2NVY7</accession>
<dbReference type="PROSITE" id="PS50109">
    <property type="entry name" value="HIS_KIN"/>
    <property type="match status" value="1"/>
</dbReference>
<keyword evidence="8" id="KW-0472">Membrane</keyword>
<organism evidence="10 11">
    <name type="scientific">Sutcliffiella tianshenii</name>
    <dbReference type="NCBI Taxonomy" id="1463404"/>
    <lineage>
        <taxon>Bacteria</taxon>
        <taxon>Bacillati</taxon>
        <taxon>Bacillota</taxon>
        <taxon>Bacilli</taxon>
        <taxon>Bacillales</taxon>
        <taxon>Bacillaceae</taxon>
        <taxon>Sutcliffiella</taxon>
    </lineage>
</organism>
<feature type="transmembrane region" description="Helical" evidence="8">
    <location>
        <begin position="32"/>
        <end position="57"/>
    </location>
</feature>
<keyword evidence="6" id="KW-0067">ATP-binding</keyword>
<dbReference type="Pfam" id="PF07730">
    <property type="entry name" value="HisKA_3"/>
    <property type="match status" value="1"/>
</dbReference>
<keyword evidence="5 10" id="KW-0418">Kinase</keyword>
<evidence type="ECO:0000256" key="1">
    <source>
        <dbReference type="ARBA" id="ARBA00000085"/>
    </source>
</evidence>
<comment type="catalytic activity">
    <reaction evidence="1">
        <text>ATP + protein L-histidine = ADP + protein N-phospho-L-histidine.</text>
        <dbReference type="EC" id="2.7.13.3"/>
    </reaction>
</comment>
<evidence type="ECO:0000256" key="5">
    <source>
        <dbReference type="ARBA" id="ARBA00022777"/>
    </source>
</evidence>
<dbReference type="Pfam" id="PF02518">
    <property type="entry name" value="HATPase_c"/>
    <property type="match status" value="1"/>
</dbReference>
<comment type="caution">
    <text evidence="10">The sequence shown here is derived from an EMBL/GenBank/DDBJ whole genome shotgun (WGS) entry which is preliminary data.</text>
</comment>